<dbReference type="EMBL" id="VSRR010022804">
    <property type="protein sequence ID" value="MPC64998.1"/>
    <property type="molecule type" value="Genomic_DNA"/>
</dbReference>
<sequence>MAAKQIIQYILPLFSACVGYGVPVGVAVSVCGSAGLGPQQAKPASPPSPLAKYNLVVSSNPVLQDGRAGRQLGPAPPRQTIVGWRASENYVLMEPQSPFSDFISGIVVTLFVHGGGTRQQTYINHDDQVTRRCAWSGTRRGSCDPVMCHGYVTHRPPRSQEAKGQRPLEGQARQGGRHQRGRMGR</sequence>
<gene>
    <name evidence="2" type="ORF">E2C01_059121</name>
</gene>
<dbReference type="PROSITE" id="PS51257">
    <property type="entry name" value="PROKAR_LIPOPROTEIN"/>
    <property type="match status" value="1"/>
</dbReference>
<feature type="compositionally biased region" description="Basic residues" evidence="1">
    <location>
        <begin position="175"/>
        <end position="185"/>
    </location>
</feature>
<evidence type="ECO:0000313" key="2">
    <source>
        <dbReference type="EMBL" id="MPC64998.1"/>
    </source>
</evidence>
<evidence type="ECO:0000256" key="1">
    <source>
        <dbReference type="SAM" id="MobiDB-lite"/>
    </source>
</evidence>
<comment type="caution">
    <text evidence="2">The sequence shown here is derived from an EMBL/GenBank/DDBJ whole genome shotgun (WGS) entry which is preliminary data.</text>
</comment>
<organism evidence="2 3">
    <name type="scientific">Portunus trituberculatus</name>
    <name type="common">Swimming crab</name>
    <name type="synonym">Neptunus trituberculatus</name>
    <dbReference type="NCBI Taxonomy" id="210409"/>
    <lineage>
        <taxon>Eukaryota</taxon>
        <taxon>Metazoa</taxon>
        <taxon>Ecdysozoa</taxon>
        <taxon>Arthropoda</taxon>
        <taxon>Crustacea</taxon>
        <taxon>Multicrustacea</taxon>
        <taxon>Malacostraca</taxon>
        <taxon>Eumalacostraca</taxon>
        <taxon>Eucarida</taxon>
        <taxon>Decapoda</taxon>
        <taxon>Pleocyemata</taxon>
        <taxon>Brachyura</taxon>
        <taxon>Eubrachyura</taxon>
        <taxon>Portunoidea</taxon>
        <taxon>Portunidae</taxon>
        <taxon>Portuninae</taxon>
        <taxon>Portunus</taxon>
    </lineage>
</organism>
<dbReference type="AlphaFoldDB" id="A0A5B7H7H7"/>
<reference evidence="2 3" key="1">
    <citation type="submission" date="2019-05" db="EMBL/GenBank/DDBJ databases">
        <title>Another draft genome of Portunus trituberculatus and its Hox gene families provides insights of decapod evolution.</title>
        <authorList>
            <person name="Jeong J.-H."/>
            <person name="Song I."/>
            <person name="Kim S."/>
            <person name="Choi T."/>
            <person name="Kim D."/>
            <person name="Ryu S."/>
            <person name="Kim W."/>
        </authorList>
    </citation>
    <scope>NUCLEOTIDE SEQUENCE [LARGE SCALE GENOMIC DNA]</scope>
    <source>
        <tissue evidence="2">Muscle</tissue>
    </source>
</reference>
<feature type="region of interest" description="Disordered" evidence="1">
    <location>
        <begin position="154"/>
        <end position="185"/>
    </location>
</feature>
<evidence type="ECO:0000313" key="3">
    <source>
        <dbReference type="Proteomes" id="UP000324222"/>
    </source>
</evidence>
<name>A0A5B7H7H7_PORTR</name>
<keyword evidence="3" id="KW-1185">Reference proteome</keyword>
<proteinExistence type="predicted"/>
<protein>
    <submittedName>
        <fullName evidence="2">Uncharacterized protein</fullName>
    </submittedName>
</protein>
<dbReference type="Proteomes" id="UP000324222">
    <property type="component" value="Unassembled WGS sequence"/>
</dbReference>
<accession>A0A5B7H7H7</accession>